<evidence type="ECO:0000256" key="1">
    <source>
        <dbReference type="SAM" id="SignalP"/>
    </source>
</evidence>
<dbReference type="RefSeq" id="WP_108895897.1">
    <property type="nucleotide sequence ID" value="NZ_ONZF01000015.1"/>
</dbReference>
<proteinExistence type="predicted"/>
<evidence type="ECO:0000313" key="2">
    <source>
        <dbReference type="EMBL" id="SPJ26189.1"/>
    </source>
</evidence>
<name>A0A2R8C1E7_9RHOB</name>
<sequence length="204" mass="22147">MKTFISAIAVATVLALPAAAQQDEPDVASLVDDVTTIAQGLEGRIETLSAQMAEASDLEAGTKALDEMLAAAREVYDSLNRDSELWDEMNGMLDTWSERRDDLLERAADIPQLKEVADGWQGRIDRGITLRQQITEQAAESQALIAQIEDQREVIVAYYEAALADQALATMEAMSAELGTMNEKMSGILTQANLVAETPSVSQE</sequence>
<dbReference type="Proteomes" id="UP000244912">
    <property type="component" value="Unassembled WGS sequence"/>
</dbReference>
<feature type="signal peptide" evidence="1">
    <location>
        <begin position="1"/>
        <end position="22"/>
    </location>
</feature>
<organism evidence="2 3">
    <name type="scientific">Palleronia abyssalis</name>
    <dbReference type="NCBI Taxonomy" id="1501240"/>
    <lineage>
        <taxon>Bacteria</taxon>
        <taxon>Pseudomonadati</taxon>
        <taxon>Pseudomonadota</taxon>
        <taxon>Alphaproteobacteria</taxon>
        <taxon>Rhodobacterales</taxon>
        <taxon>Roseobacteraceae</taxon>
        <taxon>Palleronia</taxon>
    </lineage>
</organism>
<gene>
    <name evidence="2" type="ORF">PAA8504_04045</name>
</gene>
<accession>A0A2R8C1E7</accession>
<reference evidence="2 3" key="1">
    <citation type="submission" date="2018-03" db="EMBL/GenBank/DDBJ databases">
        <authorList>
            <person name="Keele B.F."/>
        </authorList>
    </citation>
    <scope>NUCLEOTIDE SEQUENCE [LARGE SCALE GENOMIC DNA]</scope>
    <source>
        <strain evidence="2 3">CECT 8504</strain>
    </source>
</reference>
<evidence type="ECO:0000313" key="3">
    <source>
        <dbReference type="Proteomes" id="UP000244912"/>
    </source>
</evidence>
<protein>
    <recommendedName>
        <fullName evidence="4">Chromosome partition protein Smc</fullName>
    </recommendedName>
</protein>
<keyword evidence="3" id="KW-1185">Reference proteome</keyword>
<feature type="chain" id="PRO_5015350754" description="Chromosome partition protein Smc" evidence="1">
    <location>
        <begin position="23"/>
        <end position="204"/>
    </location>
</feature>
<dbReference type="OrthoDB" id="7860295at2"/>
<dbReference type="EMBL" id="ONZF01000015">
    <property type="protein sequence ID" value="SPJ26189.1"/>
    <property type="molecule type" value="Genomic_DNA"/>
</dbReference>
<dbReference type="AlphaFoldDB" id="A0A2R8C1E7"/>
<keyword evidence="1" id="KW-0732">Signal</keyword>
<evidence type="ECO:0008006" key="4">
    <source>
        <dbReference type="Google" id="ProtNLM"/>
    </source>
</evidence>